<gene>
    <name evidence="2" type="ORF">A2943_00880</name>
</gene>
<evidence type="ECO:0000256" key="1">
    <source>
        <dbReference type="SAM" id="Phobius"/>
    </source>
</evidence>
<evidence type="ECO:0000313" key="2">
    <source>
        <dbReference type="EMBL" id="OGC81185.1"/>
    </source>
</evidence>
<feature type="transmembrane region" description="Helical" evidence="1">
    <location>
        <begin position="108"/>
        <end position="130"/>
    </location>
</feature>
<keyword evidence="1" id="KW-0472">Membrane</keyword>
<name>A0A1F4XHJ9_9BACT</name>
<sequence length="134" mass="14430">MLNPFPGLLDFGFFAPTILRIVVACVFLYVAYAQYQSREVMARIPFPIIGTSLGMGVVWVAIIVEIGLAASLVAGYYTQIAAIVGIVAAAKYFLFGKRWPTFSPISRGTAFLLFIILASLLLSGAGGFAYDLPL</sequence>
<evidence type="ECO:0000313" key="3">
    <source>
        <dbReference type="Proteomes" id="UP000176185"/>
    </source>
</evidence>
<keyword evidence="1" id="KW-1133">Transmembrane helix</keyword>
<dbReference type="STRING" id="1797243.A2943_00880"/>
<accession>A0A1F4XHJ9</accession>
<dbReference type="Proteomes" id="UP000176185">
    <property type="component" value="Unassembled WGS sequence"/>
</dbReference>
<reference evidence="2 3" key="1">
    <citation type="journal article" date="2016" name="Nat. Commun.">
        <title>Thousands of microbial genomes shed light on interconnected biogeochemical processes in an aquifer system.</title>
        <authorList>
            <person name="Anantharaman K."/>
            <person name="Brown C.T."/>
            <person name="Hug L.A."/>
            <person name="Sharon I."/>
            <person name="Castelle C.J."/>
            <person name="Probst A.J."/>
            <person name="Thomas B.C."/>
            <person name="Singh A."/>
            <person name="Wilkins M.J."/>
            <person name="Karaoz U."/>
            <person name="Brodie E.L."/>
            <person name="Williams K.H."/>
            <person name="Hubbard S.S."/>
            <person name="Banfield J.F."/>
        </authorList>
    </citation>
    <scope>NUCLEOTIDE SEQUENCE [LARGE SCALE GENOMIC DNA]</scope>
</reference>
<evidence type="ECO:0008006" key="4">
    <source>
        <dbReference type="Google" id="ProtNLM"/>
    </source>
</evidence>
<organism evidence="2 3">
    <name type="scientific">Candidatus Adlerbacteria bacterium RIFCSPLOWO2_01_FULL_51_16</name>
    <dbReference type="NCBI Taxonomy" id="1797243"/>
    <lineage>
        <taxon>Bacteria</taxon>
        <taxon>Candidatus Adleribacteriota</taxon>
    </lineage>
</organism>
<feature type="transmembrane region" description="Helical" evidence="1">
    <location>
        <begin position="44"/>
        <end position="70"/>
    </location>
</feature>
<feature type="transmembrane region" description="Helical" evidence="1">
    <location>
        <begin position="76"/>
        <end position="96"/>
    </location>
</feature>
<proteinExistence type="predicted"/>
<feature type="transmembrane region" description="Helical" evidence="1">
    <location>
        <begin position="12"/>
        <end position="32"/>
    </location>
</feature>
<keyword evidence="1" id="KW-0812">Transmembrane</keyword>
<dbReference type="AlphaFoldDB" id="A0A1F4XHJ9"/>
<protein>
    <recommendedName>
        <fullName evidence="4">DoxX family protein</fullName>
    </recommendedName>
</protein>
<comment type="caution">
    <text evidence="2">The sequence shown here is derived from an EMBL/GenBank/DDBJ whole genome shotgun (WGS) entry which is preliminary data.</text>
</comment>
<dbReference type="EMBL" id="MEWX01000003">
    <property type="protein sequence ID" value="OGC81185.1"/>
    <property type="molecule type" value="Genomic_DNA"/>
</dbReference>